<dbReference type="NCBIfam" id="NF045469">
    <property type="entry name" value="Opp1B"/>
    <property type="match status" value="1"/>
</dbReference>
<keyword evidence="2 7" id="KW-0813">Transport</keyword>
<feature type="transmembrane region" description="Helical" evidence="7">
    <location>
        <begin position="177"/>
        <end position="195"/>
    </location>
</feature>
<dbReference type="InterPro" id="IPR050036">
    <property type="entry name" value="CntB"/>
</dbReference>
<evidence type="ECO:0000313" key="9">
    <source>
        <dbReference type="EMBL" id="OAK68520.1"/>
    </source>
</evidence>
<evidence type="ECO:0000256" key="3">
    <source>
        <dbReference type="ARBA" id="ARBA00022475"/>
    </source>
</evidence>
<dbReference type="PANTHER" id="PTHR43163">
    <property type="entry name" value="DIPEPTIDE TRANSPORT SYSTEM PERMEASE PROTEIN DPPB-RELATED"/>
    <property type="match status" value="1"/>
</dbReference>
<dbReference type="OrthoDB" id="9773683at2"/>
<keyword evidence="5 7" id="KW-1133">Transmembrane helix</keyword>
<evidence type="ECO:0000256" key="4">
    <source>
        <dbReference type="ARBA" id="ARBA00022692"/>
    </source>
</evidence>
<dbReference type="SUPFAM" id="SSF161098">
    <property type="entry name" value="MetI-like"/>
    <property type="match status" value="1"/>
</dbReference>
<protein>
    <submittedName>
        <fullName evidence="9">Nickel transporter permease NikB</fullName>
    </submittedName>
</protein>
<feature type="transmembrane region" description="Helical" evidence="7">
    <location>
        <begin position="97"/>
        <end position="126"/>
    </location>
</feature>
<comment type="caution">
    <text evidence="9">The sequence shown here is derived from an EMBL/GenBank/DDBJ whole genome shotgun (WGS) entry which is preliminary data.</text>
</comment>
<dbReference type="AlphaFoldDB" id="A0A177ZME1"/>
<dbReference type="CDD" id="cd06261">
    <property type="entry name" value="TM_PBP2"/>
    <property type="match status" value="1"/>
</dbReference>
<dbReference type="InterPro" id="IPR045621">
    <property type="entry name" value="BPD_transp_1_N"/>
</dbReference>
<dbReference type="PATRIC" id="fig|217031.6.peg.3389"/>
<dbReference type="STRING" id="217031.ABB05_15715"/>
<feature type="transmembrane region" description="Helical" evidence="7">
    <location>
        <begin position="244"/>
        <end position="269"/>
    </location>
</feature>
<dbReference type="Gene3D" id="1.10.3720.10">
    <property type="entry name" value="MetI-like"/>
    <property type="match status" value="1"/>
</dbReference>
<organism evidence="9 10">
    <name type="scientific">Lederbergia galactosidilytica</name>
    <dbReference type="NCBI Taxonomy" id="217031"/>
    <lineage>
        <taxon>Bacteria</taxon>
        <taxon>Bacillati</taxon>
        <taxon>Bacillota</taxon>
        <taxon>Bacilli</taxon>
        <taxon>Bacillales</taxon>
        <taxon>Bacillaceae</taxon>
        <taxon>Lederbergia</taxon>
    </lineage>
</organism>
<evidence type="ECO:0000313" key="10">
    <source>
        <dbReference type="Proteomes" id="UP000077881"/>
    </source>
</evidence>
<feature type="transmembrane region" description="Helical" evidence="7">
    <location>
        <begin position="12"/>
        <end position="30"/>
    </location>
</feature>
<evidence type="ECO:0000256" key="2">
    <source>
        <dbReference type="ARBA" id="ARBA00022448"/>
    </source>
</evidence>
<keyword evidence="6 7" id="KW-0472">Membrane</keyword>
<comment type="similarity">
    <text evidence="7">Belongs to the binding-protein-dependent transport system permease family.</text>
</comment>
<name>A0A177ZME1_9BACI</name>
<keyword evidence="4 7" id="KW-0812">Transmembrane</keyword>
<feature type="transmembrane region" description="Helical" evidence="7">
    <location>
        <begin position="138"/>
        <end position="157"/>
    </location>
</feature>
<gene>
    <name evidence="9" type="ORF">ABB05_15715</name>
</gene>
<comment type="subcellular location">
    <subcellularLocation>
        <location evidence="1 7">Cell membrane</location>
        <topology evidence="1 7">Multi-pass membrane protein</topology>
    </subcellularLocation>
</comment>
<evidence type="ECO:0000259" key="8">
    <source>
        <dbReference type="PROSITE" id="PS50928"/>
    </source>
</evidence>
<dbReference type="InterPro" id="IPR035906">
    <property type="entry name" value="MetI-like_sf"/>
</dbReference>
<evidence type="ECO:0000256" key="6">
    <source>
        <dbReference type="ARBA" id="ARBA00023136"/>
    </source>
</evidence>
<keyword evidence="10" id="KW-1185">Reference proteome</keyword>
<dbReference type="GO" id="GO:0071916">
    <property type="term" value="F:dipeptide transmembrane transporter activity"/>
    <property type="evidence" value="ECO:0007669"/>
    <property type="project" value="TreeGrafter"/>
</dbReference>
<dbReference type="PANTHER" id="PTHR43163:SF6">
    <property type="entry name" value="DIPEPTIDE TRANSPORT SYSTEM PERMEASE PROTEIN DPPB-RELATED"/>
    <property type="match status" value="1"/>
</dbReference>
<dbReference type="PROSITE" id="PS50928">
    <property type="entry name" value="ABC_TM1"/>
    <property type="match status" value="1"/>
</dbReference>
<evidence type="ECO:0000256" key="7">
    <source>
        <dbReference type="RuleBase" id="RU363032"/>
    </source>
</evidence>
<dbReference type="Proteomes" id="UP000077881">
    <property type="component" value="Unassembled WGS sequence"/>
</dbReference>
<feature type="domain" description="ABC transmembrane type-1" evidence="8">
    <location>
        <begin position="98"/>
        <end position="294"/>
    </location>
</feature>
<dbReference type="GO" id="GO:0005886">
    <property type="term" value="C:plasma membrane"/>
    <property type="evidence" value="ECO:0007669"/>
    <property type="project" value="UniProtKB-SubCell"/>
</dbReference>
<dbReference type="InterPro" id="IPR000515">
    <property type="entry name" value="MetI-like"/>
</dbReference>
<dbReference type="RefSeq" id="WP_057982868.1">
    <property type="nucleotide sequence ID" value="NZ_LDJR01000056.1"/>
</dbReference>
<evidence type="ECO:0000256" key="5">
    <source>
        <dbReference type="ARBA" id="ARBA00022989"/>
    </source>
</evidence>
<proteinExistence type="inferred from homology"/>
<evidence type="ECO:0000256" key="1">
    <source>
        <dbReference type="ARBA" id="ARBA00004651"/>
    </source>
</evidence>
<accession>A0A177ZME1</accession>
<reference evidence="9 10" key="1">
    <citation type="submission" date="2015-05" db="EMBL/GenBank/DDBJ databases">
        <title>Comparison of genome.</title>
        <authorList>
            <person name="Zheng Z."/>
            <person name="Sun M."/>
        </authorList>
    </citation>
    <scope>NUCLEOTIDE SEQUENCE [LARGE SCALE GENOMIC DNA]</scope>
    <source>
        <strain evidence="9 10">G25-74</strain>
    </source>
</reference>
<feature type="transmembrane region" description="Helical" evidence="7">
    <location>
        <begin position="275"/>
        <end position="301"/>
    </location>
</feature>
<dbReference type="EMBL" id="LDJR01000056">
    <property type="protein sequence ID" value="OAK68520.1"/>
    <property type="molecule type" value="Genomic_DNA"/>
</dbReference>
<dbReference type="Pfam" id="PF19300">
    <property type="entry name" value="BPD_transp_1_N"/>
    <property type="match status" value="1"/>
</dbReference>
<dbReference type="Pfam" id="PF00528">
    <property type="entry name" value="BPD_transp_1"/>
    <property type="match status" value="1"/>
</dbReference>
<keyword evidence="3" id="KW-1003">Cell membrane</keyword>
<sequence>MRQYVIKRCIGIIPLLLGISFLSFILINLSDSDPAEVALRVNAITPTEEAVEQMRKELGLDKPFFKRYVTWLGKSVQGDFGISYVTNKPVLLEMKQAIPATLLLAFTSLIIIFSVSLFIAVLCTVYEGSFFDRLVRGLVFMSEAIPSFWLGLLLMWLLAVKWNLFPTSGMESPSSVILPAITLAFAYISTYVRLLRNQMVEAKGENYVVYLQARGLKKLTILRHILKNSLQTSMTAMGMSIPKLIAGTVIIENIFAWPGVGRLCVTAIFNRDYPVIQAYVLLMAVLFVVCNLLVDLFVTFVDPRMRKEG</sequence>